<dbReference type="Proteomes" id="UP000216825">
    <property type="component" value="Chromosome"/>
</dbReference>
<accession>A0A7D7Q0U3</accession>
<dbReference type="Gene3D" id="3.30.420.10">
    <property type="entry name" value="Ribonuclease H-like superfamily/Ribonuclease H"/>
    <property type="match status" value="1"/>
</dbReference>
<dbReference type="PANTHER" id="PTHR47515">
    <property type="entry name" value="LOW CALCIUM RESPONSE LOCUS PROTEIN T"/>
    <property type="match status" value="1"/>
</dbReference>
<dbReference type="EMBL" id="CP059343">
    <property type="protein sequence ID" value="QMS56879.1"/>
    <property type="molecule type" value="Genomic_DNA"/>
</dbReference>
<reference evidence="4" key="1">
    <citation type="submission" date="2017-08" db="EMBL/GenBank/DDBJ databases">
        <authorList>
            <person name="Minaev M."/>
            <person name="Kurbakov K.A."/>
            <person name="Solodovnikova G.I."/>
            <person name="Kuznetsova O.A."/>
            <person name="Lisitsyn A.B."/>
        </authorList>
    </citation>
    <scope>NUCLEOTIDE SEQUENCE</scope>
    <source>
        <strain evidence="4">80</strain>
    </source>
</reference>
<feature type="domain" description="Integrase catalytic" evidence="3">
    <location>
        <begin position="93"/>
        <end position="253"/>
    </location>
</feature>
<organism evidence="4 5">
    <name type="scientific">Kocuria varians</name>
    <name type="common">Micrococcus varians</name>
    <dbReference type="NCBI Taxonomy" id="1272"/>
    <lineage>
        <taxon>Bacteria</taxon>
        <taxon>Bacillati</taxon>
        <taxon>Actinomycetota</taxon>
        <taxon>Actinomycetes</taxon>
        <taxon>Micrococcales</taxon>
        <taxon>Micrococcaceae</taxon>
        <taxon>Kocuria</taxon>
    </lineage>
</organism>
<reference evidence="4" key="2">
    <citation type="submission" date="2020-07" db="EMBL/GenBank/DDBJ databases">
        <title>Genome of starter culture bacteria Kocuria salsicia reveals its technological properties and safety for usage in meat industry.</title>
        <authorList>
            <person name="Michael M."/>
            <person name="Konstantin K."/>
            <person name="Evgenii K."/>
            <person name="Galina S."/>
            <person name="Oksana K."/>
            <person name="Andrei L."/>
        </authorList>
    </citation>
    <scope>NUCLEOTIDE SEQUENCE [LARGE SCALE GENOMIC DNA]</scope>
    <source>
        <strain evidence="4">80</strain>
    </source>
</reference>
<dbReference type="KEGG" id="kvr:CIB50_0001599"/>
<evidence type="ECO:0000313" key="4">
    <source>
        <dbReference type="EMBL" id="QMS56879.1"/>
    </source>
</evidence>
<dbReference type="Pfam" id="PF13683">
    <property type="entry name" value="rve_3"/>
    <property type="match status" value="1"/>
</dbReference>
<evidence type="ECO:0000256" key="2">
    <source>
        <dbReference type="SAM" id="MobiDB-lite"/>
    </source>
</evidence>
<dbReference type="InterPro" id="IPR001584">
    <property type="entry name" value="Integrase_cat-core"/>
</dbReference>
<dbReference type="GO" id="GO:0015074">
    <property type="term" value="P:DNA integration"/>
    <property type="evidence" value="ECO:0007669"/>
    <property type="project" value="InterPro"/>
</dbReference>
<comment type="function">
    <text evidence="1">Involved in the transposition of the insertion sequence.</text>
</comment>
<dbReference type="SUPFAM" id="SSF53098">
    <property type="entry name" value="Ribonuclease H-like"/>
    <property type="match status" value="1"/>
</dbReference>
<dbReference type="InterPro" id="IPR036397">
    <property type="entry name" value="RNaseH_sf"/>
</dbReference>
<feature type="region of interest" description="Disordered" evidence="2">
    <location>
        <begin position="253"/>
        <end position="280"/>
    </location>
</feature>
<feature type="compositionally biased region" description="Basic and acidic residues" evidence="2">
    <location>
        <begin position="256"/>
        <end position="270"/>
    </location>
</feature>
<protein>
    <recommendedName>
        <fullName evidence="3">Integrase catalytic domain-containing protein</fullName>
    </recommendedName>
</protein>
<dbReference type="NCBIfam" id="NF033516">
    <property type="entry name" value="transpos_IS3"/>
    <property type="match status" value="1"/>
</dbReference>
<dbReference type="PANTHER" id="PTHR47515:SF1">
    <property type="entry name" value="BLR2054 PROTEIN"/>
    <property type="match status" value="1"/>
</dbReference>
<keyword evidence="5" id="KW-1185">Reference proteome</keyword>
<name>A0A7D7Q0U3_KOCVA</name>
<evidence type="ECO:0000313" key="5">
    <source>
        <dbReference type="Proteomes" id="UP000216825"/>
    </source>
</evidence>
<dbReference type="AlphaFoldDB" id="A0A7D7Q0U3"/>
<dbReference type="Pfam" id="PF13276">
    <property type="entry name" value="HTH_21"/>
    <property type="match status" value="1"/>
</dbReference>
<dbReference type="InterPro" id="IPR025948">
    <property type="entry name" value="HTH-like_dom"/>
</dbReference>
<sequence>MACRLAGLSRSAYRRPLQGETTADPDLALRDWLRAYAKKHPRWGYRRAYHDARGEGWVVNHKKIQRLWREEGLRVPQRRRRKRVGSSTVDAPAAVAPNLVWAVDFQFDADEQGRPIKICSIVDEHTRECIGGLVERSITADRLTAHLEDLVAVRGAPAVLRSDNGPEFISDAMAHWAGTRTGLFYIPPGSPWHNGYVESFNSRLRDECLNINSFYSLLHAQVVIGDWKTEYNHDRRHSSLGYLAPVDYARQCTHQSETDDSHSDRTECRGRPSLPRHLGGTFTVFSREGTLLHDAEKRCQAAPQHRAGPRITERLPPNSMAGPSDSTHEGAGPGLTPEGRSRHAATAPPSQG</sequence>
<dbReference type="InterPro" id="IPR048020">
    <property type="entry name" value="Transpos_IS3"/>
</dbReference>
<dbReference type="Pfam" id="PF00665">
    <property type="entry name" value="rve"/>
    <property type="match status" value="1"/>
</dbReference>
<evidence type="ECO:0000259" key="3">
    <source>
        <dbReference type="PROSITE" id="PS50994"/>
    </source>
</evidence>
<gene>
    <name evidence="4" type="ORF">CIB50_0001599</name>
</gene>
<proteinExistence type="predicted"/>
<evidence type="ECO:0000256" key="1">
    <source>
        <dbReference type="ARBA" id="ARBA00002286"/>
    </source>
</evidence>
<dbReference type="PROSITE" id="PS50994">
    <property type="entry name" value="INTEGRASE"/>
    <property type="match status" value="1"/>
</dbReference>
<dbReference type="InterPro" id="IPR012337">
    <property type="entry name" value="RNaseH-like_sf"/>
</dbReference>
<feature type="region of interest" description="Disordered" evidence="2">
    <location>
        <begin position="297"/>
        <end position="352"/>
    </location>
</feature>
<dbReference type="GO" id="GO:0003676">
    <property type="term" value="F:nucleic acid binding"/>
    <property type="evidence" value="ECO:0007669"/>
    <property type="project" value="InterPro"/>
</dbReference>